<keyword evidence="2" id="KW-1185">Reference proteome</keyword>
<dbReference type="PATRIC" id="fig|1005043.3.peg.1956"/>
<evidence type="ECO:0000313" key="2">
    <source>
        <dbReference type="Proteomes" id="UP000004116"/>
    </source>
</evidence>
<protein>
    <recommendedName>
        <fullName evidence="3">BrnT family toxin</fullName>
    </recommendedName>
</protein>
<dbReference type="EMBL" id="AGCA01000503">
    <property type="protein sequence ID" value="EGY27952.1"/>
    <property type="molecule type" value="Genomic_DNA"/>
</dbReference>
<sequence length="105" mass="12624">MLFIGGTFNYMDISYSLSKNEKNIIERDLSFDMARDFEISNALVVEDKRKEYPERRFQALGFIGDRLYMLVFTPRNSKVHVISLRKANSREIKRYEQKNQRRHNE</sequence>
<dbReference type="AlphaFoldDB" id="G2H232"/>
<dbReference type="InterPro" id="IPR007460">
    <property type="entry name" value="BrnT_toxin"/>
</dbReference>
<evidence type="ECO:0008006" key="3">
    <source>
        <dbReference type="Google" id="ProtNLM"/>
    </source>
</evidence>
<name>G2H232_9ENTR</name>
<comment type="caution">
    <text evidence="1">The sequence shown here is derived from an EMBL/GenBank/DDBJ whole genome shotgun (WGS) entry which is preliminary data.</text>
</comment>
<evidence type="ECO:0000313" key="1">
    <source>
        <dbReference type="EMBL" id="EGY27952.1"/>
    </source>
</evidence>
<organism evidence="1 2">
    <name type="scientific">Candidatus Regiella insecticola 5.15</name>
    <dbReference type="NCBI Taxonomy" id="1005043"/>
    <lineage>
        <taxon>Bacteria</taxon>
        <taxon>Pseudomonadati</taxon>
        <taxon>Pseudomonadota</taxon>
        <taxon>Gammaproteobacteria</taxon>
        <taxon>Enterobacterales</taxon>
        <taxon>Enterobacteriaceae</taxon>
        <taxon>aphid secondary symbionts</taxon>
        <taxon>Candidatus Regiella</taxon>
    </lineage>
</organism>
<dbReference type="Proteomes" id="UP000004116">
    <property type="component" value="Unassembled WGS sequence"/>
</dbReference>
<accession>G2H232</accession>
<gene>
    <name evidence="1" type="ORF">Rin_00021290</name>
</gene>
<dbReference type="InterPro" id="IPR038573">
    <property type="entry name" value="BrnT_sf"/>
</dbReference>
<proteinExistence type="predicted"/>
<dbReference type="Gene3D" id="3.10.450.530">
    <property type="entry name" value="Ribonuclease toxin, BrnT, of type II toxin-antitoxin system"/>
    <property type="match status" value="1"/>
</dbReference>
<reference evidence="1 2" key="1">
    <citation type="journal article" date="2012" name="Genome Res.">
        <title>Genomic basis of endosymbiont-conferred protection against an insect parasitoid.</title>
        <authorList>
            <person name="Hansen A.K."/>
            <person name="Vorburger C."/>
            <person name="Moran N.A."/>
        </authorList>
    </citation>
    <scope>NUCLEOTIDE SEQUENCE [LARGE SCALE GENOMIC DNA]</scope>
    <source>
        <strain evidence="2">R5.15</strain>
    </source>
</reference>
<dbReference type="Pfam" id="PF04365">
    <property type="entry name" value="BrnT_toxin"/>
    <property type="match status" value="1"/>
</dbReference>